<reference evidence="2" key="1">
    <citation type="journal article" date="2021" name="Genome Biol. Evol.">
        <title>A High-Quality Reference Genome for a Parasitic Bivalve with Doubly Uniparental Inheritance (Bivalvia: Unionida).</title>
        <authorList>
            <person name="Smith C.H."/>
        </authorList>
    </citation>
    <scope>NUCLEOTIDE SEQUENCE</scope>
    <source>
        <strain evidence="2">CHS0354</strain>
    </source>
</reference>
<dbReference type="EMBL" id="JAEAOA010001410">
    <property type="protein sequence ID" value="KAK3603751.1"/>
    <property type="molecule type" value="Genomic_DNA"/>
</dbReference>
<sequence length="69" mass="8079">MYVDTHRVGSSTAHISALTENTENRHGVVYLASSEFSSFYKAYCVFIFWWIIDGCKAERRMKKRGRIRT</sequence>
<keyword evidence="1" id="KW-1133">Transmembrane helix</keyword>
<organism evidence="2 3">
    <name type="scientific">Potamilus streckersoni</name>
    <dbReference type="NCBI Taxonomy" id="2493646"/>
    <lineage>
        <taxon>Eukaryota</taxon>
        <taxon>Metazoa</taxon>
        <taxon>Spiralia</taxon>
        <taxon>Lophotrochozoa</taxon>
        <taxon>Mollusca</taxon>
        <taxon>Bivalvia</taxon>
        <taxon>Autobranchia</taxon>
        <taxon>Heteroconchia</taxon>
        <taxon>Palaeoheterodonta</taxon>
        <taxon>Unionida</taxon>
        <taxon>Unionoidea</taxon>
        <taxon>Unionidae</taxon>
        <taxon>Ambleminae</taxon>
        <taxon>Lampsilini</taxon>
        <taxon>Potamilus</taxon>
    </lineage>
</organism>
<accession>A0AAE0W6X7</accession>
<evidence type="ECO:0000256" key="1">
    <source>
        <dbReference type="SAM" id="Phobius"/>
    </source>
</evidence>
<evidence type="ECO:0000313" key="2">
    <source>
        <dbReference type="EMBL" id="KAK3603751.1"/>
    </source>
</evidence>
<protein>
    <submittedName>
        <fullName evidence="2">Uncharacterized protein</fullName>
    </submittedName>
</protein>
<feature type="transmembrane region" description="Helical" evidence="1">
    <location>
        <begin position="38"/>
        <end position="55"/>
    </location>
</feature>
<comment type="caution">
    <text evidence="2">The sequence shown here is derived from an EMBL/GenBank/DDBJ whole genome shotgun (WGS) entry which is preliminary data.</text>
</comment>
<name>A0AAE0W6X7_9BIVA</name>
<keyword evidence="1" id="KW-0472">Membrane</keyword>
<dbReference type="AlphaFoldDB" id="A0AAE0W6X7"/>
<proteinExistence type="predicted"/>
<dbReference type="Proteomes" id="UP001195483">
    <property type="component" value="Unassembled WGS sequence"/>
</dbReference>
<gene>
    <name evidence="2" type="ORF">CHS0354_023364</name>
</gene>
<feature type="non-terminal residue" evidence="2">
    <location>
        <position position="69"/>
    </location>
</feature>
<evidence type="ECO:0000313" key="3">
    <source>
        <dbReference type="Proteomes" id="UP001195483"/>
    </source>
</evidence>
<keyword evidence="1" id="KW-0812">Transmembrane</keyword>
<reference evidence="2" key="3">
    <citation type="submission" date="2023-05" db="EMBL/GenBank/DDBJ databases">
        <authorList>
            <person name="Smith C.H."/>
        </authorList>
    </citation>
    <scope>NUCLEOTIDE SEQUENCE</scope>
    <source>
        <strain evidence="2">CHS0354</strain>
        <tissue evidence="2">Mantle</tissue>
    </source>
</reference>
<keyword evidence="3" id="KW-1185">Reference proteome</keyword>
<reference evidence="2" key="2">
    <citation type="journal article" date="2021" name="Genome Biol. Evol.">
        <title>Developing a high-quality reference genome for a parasitic bivalve with doubly uniparental inheritance (Bivalvia: Unionida).</title>
        <authorList>
            <person name="Smith C.H."/>
        </authorList>
    </citation>
    <scope>NUCLEOTIDE SEQUENCE</scope>
    <source>
        <strain evidence="2">CHS0354</strain>
        <tissue evidence="2">Mantle</tissue>
    </source>
</reference>